<feature type="transmembrane region" description="Helical" evidence="1">
    <location>
        <begin position="7"/>
        <end position="27"/>
    </location>
</feature>
<dbReference type="RefSeq" id="WP_321396415.1">
    <property type="nucleotide sequence ID" value="NZ_CP139487.1"/>
</dbReference>
<dbReference type="EMBL" id="CP139487">
    <property type="protein sequence ID" value="WPU65607.1"/>
    <property type="molecule type" value="Genomic_DNA"/>
</dbReference>
<evidence type="ECO:0000256" key="1">
    <source>
        <dbReference type="SAM" id="Phobius"/>
    </source>
</evidence>
<reference evidence="2 3" key="1">
    <citation type="submission" date="2023-11" db="EMBL/GenBank/DDBJ databases">
        <title>Peredibacter starrii A3.12.</title>
        <authorList>
            <person name="Mitchell R.J."/>
        </authorList>
    </citation>
    <scope>NUCLEOTIDE SEQUENCE [LARGE SCALE GENOMIC DNA]</scope>
    <source>
        <strain evidence="2 3">A3.12</strain>
    </source>
</reference>
<proteinExistence type="predicted"/>
<dbReference type="AlphaFoldDB" id="A0AAX4HR13"/>
<dbReference type="KEGG" id="psti:SOO65_02485"/>
<evidence type="ECO:0008006" key="4">
    <source>
        <dbReference type="Google" id="ProtNLM"/>
    </source>
</evidence>
<evidence type="ECO:0000313" key="2">
    <source>
        <dbReference type="EMBL" id="WPU65607.1"/>
    </source>
</evidence>
<keyword evidence="1" id="KW-0812">Transmembrane</keyword>
<keyword evidence="1" id="KW-1133">Transmembrane helix</keyword>
<name>A0AAX4HR13_9BACT</name>
<keyword evidence="3" id="KW-1185">Reference proteome</keyword>
<keyword evidence="1" id="KW-0472">Membrane</keyword>
<protein>
    <recommendedName>
        <fullName evidence="4">AsmA-like C-terminal domain-containing protein</fullName>
    </recommendedName>
</protein>
<evidence type="ECO:0000313" key="3">
    <source>
        <dbReference type="Proteomes" id="UP001324634"/>
    </source>
</evidence>
<dbReference type="Proteomes" id="UP001324634">
    <property type="component" value="Chromosome"/>
</dbReference>
<sequence length="627" mass="71555">MRISLKFLAIAWLVLLMIVGGLLYNAYSKLKPETFIAIITEQVQKNYPNTKLEVGTIDYGFSLDFNLTLKNIQLRRSGKLLGSIGEVELKVPWWLIFMNRGNAQINLSKLDIFIDHHETHEMKGVSDGASHAKHMISVNLPSYLTEARYTLRAKEISIKDIHNERRYFRVSKLLVREFQYGKNSAFEINIPIEITHGSNAFRSDLWLFGDVTPDPASWKLNYRGEFRTIDNNDKFQIEDLVINGKASFKPSNLDINSKVELFIEKDMIGEGGLDATQDSLKLGMNFTKLPMSYFNFMYDQIKNPYLAKLEGEAQGKIDFQKQFDIEQASIKGKLTFEGPFQFSPELKLDGKWQIGLDDSRWETSFITPKGEASFFRRSVVDMKKNIITQYTEELGFSGLDLTHALAPVKSLSALVNEPDGPFYTTNISYKKALLGEKVIDGQFQFGRSPDHKFYQARLIDQTNTFDMNYSNKGVQNALDIHFAKFPWAAQYKFLAPFFSAQTAIINGKVEGRWLSGEWEAGQWLMQLNASDVAEIQGTVPDFVQQTAALFEIDSRTAKQQTINVSNKNNVITLNSLMLETNESANITGSLSSQPKHKSYVTLAYPKNKKWKPVRKEVLAPYWKKEEK</sequence>
<organism evidence="2 3">
    <name type="scientific">Peredibacter starrii</name>
    <dbReference type="NCBI Taxonomy" id="28202"/>
    <lineage>
        <taxon>Bacteria</taxon>
        <taxon>Pseudomonadati</taxon>
        <taxon>Bdellovibrionota</taxon>
        <taxon>Bacteriovoracia</taxon>
        <taxon>Bacteriovoracales</taxon>
        <taxon>Bacteriovoracaceae</taxon>
        <taxon>Peredibacter</taxon>
    </lineage>
</organism>
<gene>
    <name evidence="2" type="ORF">SOO65_02485</name>
</gene>
<accession>A0AAX4HR13</accession>